<dbReference type="InterPro" id="IPR012312">
    <property type="entry name" value="Hemerythrin-like"/>
</dbReference>
<dbReference type="SUPFAM" id="SSF47188">
    <property type="entry name" value="Hemerythrin-like"/>
    <property type="match status" value="1"/>
</dbReference>
<dbReference type="Gene3D" id="3.30.450.20">
    <property type="entry name" value="PAS domain"/>
    <property type="match status" value="1"/>
</dbReference>
<dbReference type="CDD" id="cd12107">
    <property type="entry name" value="Hemerythrin"/>
    <property type="match status" value="1"/>
</dbReference>
<feature type="domain" description="Cyclic nucleotide-binding" evidence="8">
    <location>
        <begin position="336"/>
        <end position="456"/>
    </location>
</feature>
<dbReference type="RefSeq" id="WP_187717182.1">
    <property type="nucleotide sequence ID" value="NZ_JACTAH010000001.1"/>
</dbReference>
<comment type="similarity">
    <text evidence="1">Belongs to the hemerythrin family.</text>
</comment>
<dbReference type="Proteomes" id="UP000603602">
    <property type="component" value="Unassembled WGS sequence"/>
</dbReference>
<keyword evidence="3" id="KW-0408">Iron</keyword>
<feature type="domain" description="HTH crp-type" evidence="9">
    <location>
        <begin position="470"/>
        <end position="540"/>
    </location>
</feature>
<dbReference type="PROSITE" id="PS51063">
    <property type="entry name" value="HTH_CRP_2"/>
    <property type="match status" value="1"/>
</dbReference>
<keyword evidence="6" id="KW-0804">Transcription</keyword>
<dbReference type="InterPro" id="IPR000595">
    <property type="entry name" value="cNMP-bd_dom"/>
</dbReference>
<dbReference type="InterPro" id="IPR036390">
    <property type="entry name" value="WH_DNA-bd_sf"/>
</dbReference>
<dbReference type="InterPro" id="IPR035965">
    <property type="entry name" value="PAS-like_dom_sf"/>
</dbReference>
<dbReference type="EMBL" id="JACYTO010000001">
    <property type="protein sequence ID" value="MBD8502397.1"/>
    <property type="molecule type" value="Genomic_DNA"/>
</dbReference>
<evidence type="ECO:0000313" key="10">
    <source>
        <dbReference type="EMBL" id="MBD8502397.1"/>
    </source>
</evidence>
<dbReference type="InterPro" id="IPR036388">
    <property type="entry name" value="WH-like_DNA-bd_sf"/>
</dbReference>
<protein>
    <submittedName>
        <fullName evidence="10">Cyclic nucleotide-binding domain-containing protein</fullName>
    </submittedName>
</protein>
<dbReference type="InterPro" id="IPR012827">
    <property type="entry name" value="Hemerythrin_metal-bd"/>
</dbReference>
<proteinExistence type="inferred from homology"/>
<dbReference type="SUPFAM" id="SSF46785">
    <property type="entry name" value="Winged helix' DNA-binding domain"/>
    <property type="match status" value="1"/>
</dbReference>
<evidence type="ECO:0000256" key="6">
    <source>
        <dbReference type="ARBA" id="ARBA00023163"/>
    </source>
</evidence>
<feature type="compositionally biased region" description="Basic and acidic residues" evidence="7">
    <location>
        <begin position="301"/>
        <end position="319"/>
    </location>
</feature>
<dbReference type="InterPro" id="IPR050397">
    <property type="entry name" value="Env_Response_Regulators"/>
</dbReference>
<dbReference type="SUPFAM" id="SSF51206">
    <property type="entry name" value="cAMP-binding domain-like"/>
    <property type="match status" value="1"/>
</dbReference>
<evidence type="ECO:0000313" key="11">
    <source>
        <dbReference type="Proteomes" id="UP000603602"/>
    </source>
</evidence>
<evidence type="ECO:0000256" key="7">
    <source>
        <dbReference type="SAM" id="MobiDB-lite"/>
    </source>
</evidence>
<keyword evidence="5" id="KW-0238">DNA-binding</keyword>
<keyword evidence="11" id="KW-1185">Reference proteome</keyword>
<dbReference type="InterPro" id="IPR014710">
    <property type="entry name" value="RmlC-like_jellyroll"/>
</dbReference>
<accession>A0ABR9B7Q9</accession>
<dbReference type="Gene3D" id="2.60.120.10">
    <property type="entry name" value="Jelly Rolls"/>
    <property type="match status" value="1"/>
</dbReference>
<evidence type="ECO:0000256" key="2">
    <source>
        <dbReference type="ARBA" id="ARBA00022723"/>
    </source>
</evidence>
<evidence type="ECO:0000259" key="9">
    <source>
        <dbReference type="PROSITE" id="PS51063"/>
    </source>
</evidence>
<dbReference type="Gene3D" id="1.20.120.50">
    <property type="entry name" value="Hemerythrin-like"/>
    <property type="match status" value="1"/>
</dbReference>
<dbReference type="InterPro" id="IPR012318">
    <property type="entry name" value="HTH_CRP"/>
</dbReference>
<dbReference type="Pfam" id="PF00027">
    <property type="entry name" value="cNMP_binding"/>
    <property type="match status" value="1"/>
</dbReference>
<dbReference type="PANTHER" id="PTHR24567:SF26">
    <property type="entry name" value="REGULATORY PROTEIN YEIL"/>
    <property type="match status" value="1"/>
</dbReference>
<dbReference type="SMART" id="SM00419">
    <property type="entry name" value="HTH_CRP"/>
    <property type="match status" value="1"/>
</dbReference>
<keyword evidence="2" id="KW-0479">Metal-binding</keyword>
<comment type="caution">
    <text evidence="10">The sequence shown here is derived from an EMBL/GenBank/DDBJ whole genome shotgun (WGS) entry which is preliminary data.</text>
</comment>
<dbReference type="Gene3D" id="1.10.10.10">
    <property type="entry name" value="Winged helix-like DNA-binding domain superfamily/Winged helix DNA-binding domain"/>
    <property type="match status" value="1"/>
</dbReference>
<feature type="region of interest" description="Disordered" evidence="7">
    <location>
        <begin position="295"/>
        <end position="320"/>
    </location>
</feature>
<dbReference type="InterPro" id="IPR013656">
    <property type="entry name" value="PAS_4"/>
</dbReference>
<reference evidence="11" key="1">
    <citation type="submission" date="2023-07" db="EMBL/GenBank/DDBJ databases">
        <title>Thauera sp. CAU 1555 isolated from sand of Yaerae Beach.</title>
        <authorList>
            <person name="Kim W."/>
        </authorList>
    </citation>
    <scope>NUCLEOTIDE SEQUENCE [LARGE SCALE GENOMIC DNA]</scope>
    <source>
        <strain evidence="11">CAU 1555</strain>
    </source>
</reference>
<evidence type="ECO:0000256" key="5">
    <source>
        <dbReference type="ARBA" id="ARBA00023125"/>
    </source>
</evidence>
<dbReference type="PROSITE" id="PS50042">
    <property type="entry name" value="CNMP_BINDING_3"/>
    <property type="match status" value="1"/>
</dbReference>
<dbReference type="Pfam" id="PF13545">
    <property type="entry name" value="HTH_Crp_2"/>
    <property type="match status" value="1"/>
</dbReference>
<dbReference type="PANTHER" id="PTHR24567">
    <property type="entry name" value="CRP FAMILY TRANSCRIPTIONAL REGULATORY PROTEIN"/>
    <property type="match status" value="1"/>
</dbReference>
<dbReference type="CDD" id="cd00038">
    <property type="entry name" value="CAP_ED"/>
    <property type="match status" value="1"/>
</dbReference>
<name>A0ABR9B7Q9_9RHOO</name>
<dbReference type="NCBIfam" id="TIGR02481">
    <property type="entry name" value="hemeryth_dom"/>
    <property type="match status" value="1"/>
</dbReference>
<dbReference type="InterPro" id="IPR018490">
    <property type="entry name" value="cNMP-bd_dom_sf"/>
</dbReference>
<organism evidence="10 11">
    <name type="scientific">Thauera sedimentorum</name>
    <dbReference type="NCBI Taxonomy" id="2767595"/>
    <lineage>
        <taxon>Bacteria</taxon>
        <taxon>Pseudomonadati</taxon>
        <taxon>Pseudomonadota</taxon>
        <taxon>Betaproteobacteria</taxon>
        <taxon>Rhodocyclales</taxon>
        <taxon>Zoogloeaceae</taxon>
        <taxon>Thauera</taxon>
    </lineage>
</organism>
<dbReference type="SUPFAM" id="SSF55785">
    <property type="entry name" value="PYP-like sensor domain (PAS domain)"/>
    <property type="match status" value="1"/>
</dbReference>
<evidence type="ECO:0000256" key="4">
    <source>
        <dbReference type="ARBA" id="ARBA00023015"/>
    </source>
</evidence>
<dbReference type="InterPro" id="IPR035938">
    <property type="entry name" value="Hemerythrin-like_sf"/>
</dbReference>
<gene>
    <name evidence="10" type="ORF">IFO67_05835</name>
</gene>
<dbReference type="Pfam" id="PF01814">
    <property type="entry name" value="Hemerythrin"/>
    <property type="match status" value="1"/>
</dbReference>
<dbReference type="Pfam" id="PF08448">
    <property type="entry name" value="PAS_4"/>
    <property type="match status" value="1"/>
</dbReference>
<evidence type="ECO:0000259" key="8">
    <source>
        <dbReference type="PROSITE" id="PS50042"/>
    </source>
</evidence>
<keyword evidence="4" id="KW-0805">Transcription regulation</keyword>
<dbReference type="SMART" id="SM00100">
    <property type="entry name" value="cNMP"/>
    <property type="match status" value="1"/>
</dbReference>
<evidence type="ECO:0000256" key="3">
    <source>
        <dbReference type="ARBA" id="ARBA00023004"/>
    </source>
</evidence>
<sequence length="555" mass="59932">MEQLAWSDALRTGIDVIDRQHRGLVDMVNATAIRLEADAALSADEVRLLLGYLKDYAEVHFGTEEALMALCGLPPGYAQDHHANHARFLAHVGDMVDDLSDDAVPDGRQLLAFLADWLIRHIQGEDQGLARRLRAAHPEGPGMHAEGAVGGGVGATGLTRQFADVLALGSATLHASEADVLEMITEGTAPTLVMALDASLLPATVLHANAAAGELFGSPAERLAGRASDALFGENQAQRLPVMMSEVLMHGAFEGEIDCVDAVGELHPVQARVTHLVLQGRMAILVVFVPQDLRSGSRKAGHPEEAVRDAAAEGREARGRSRATLAGRTVFSRHPLFGVLNRDELQILERSARLIRLRKGQVLFHKGDEPAGIYIVISGQVSLAASNSRGIEKVLDILDPPDVFAEVEVLTRRPAAVHAQSLSTSVVLLVPADAVRRVQASSPAFSEAVVAHLGRRVQRLTGEIEALTLHTAMERIIDHLLAHAQVNAHGVIEAQLPAQKQVIASYLNISPPTLSRAFQQLTDNGLITITRRYVTIPDRERLLRFRDGELAEDRV</sequence>
<evidence type="ECO:0000256" key="1">
    <source>
        <dbReference type="ARBA" id="ARBA00010587"/>
    </source>
</evidence>